<organism evidence="2 3">
    <name type="scientific">Staphylococcus nepalensis</name>
    <dbReference type="NCBI Taxonomy" id="214473"/>
    <lineage>
        <taxon>Bacteria</taxon>
        <taxon>Bacillati</taxon>
        <taxon>Bacillota</taxon>
        <taxon>Bacilli</taxon>
        <taxon>Bacillales</taxon>
        <taxon>Staphylococcaceae</taxon>
        <taxon>Staphylococcus</taxon>
    </lineage>
</organism>
<dbReference type="Pfam" id="PF24708">
    <property type="entry name" value="Lip_C"/>
    <property type="match status" value="1"/>
</dbReference>
<evidence type="ECO:0000313" key="3">
    <source>
        <dbReference type="Proteomes" id="UP000240400"/>
    </source>
</evidence>
<feature type="domain" description="Lipase-like C-terminal" evidence="1">
    <location>
        <begin position="2"/>
        <end position="52"/>
    </location>
</feature>
<dbReference type="InterPro" id="IPR029058">
    <property type="entry name" value="AB_hydrolase_fold"/>
</dbReference>
<dbReference type="AlphaFoldDB" id="A0A2T4S5W1"/>
<gene>
    <name evidence="2" type="ORF">BUZ61_15920</name>
</gene>
<evidence type="ECO:0000313" key="2">
    <source>
        <dbReference type="EMBL" id="PTK46492.1"/>
    </source>
</evidence>
<sequence>LKKGIWQVTPVMKGWDHLDFVGLDALDFKHTGQELQGFYAGLINHMMRIEELDI</sequence>
<comment type="caution">
    <text evidence="2">The sequence shown here is derived from an EMBL/GenBank/DDBJ whole genome shotgun (WGS) entry which is preliminary data.</text>
</comment>
<dbReference type="InterPro" id="IPR056304">
    <property type="entry name" value="Lip-like_C"/>
</dbReference>
<protein>
    <submittedName>
        <fullName evidence="2">Lipase</fullName>
    </submittedName>
</protein>
<reference evidence="2 3" key="1">
    <citation type="journal article" date="2016" name="Front. Microbiol.">
        <title>Comprehensive Phylogenetic Analysis of Bovine Non-aureus Staphylococci Species Based on Whole-Genome Sequencing.</title>
        <authorList>
            <person name="Naushad S."/>
            <person name="Barkema H.W."/>
            <person name="Luby C."/>
            <person name="Condas L.A."/>
            <person name="Nobrega D.B."/>
            <person name="Carson D.A."/>
            <person name="De Buck J."/>
        </authorList>
    </citation>
    <scope>NUCLEOTIDE SEQUENCE [LARGE SCALE GENOMIC DNA]</scope>
    <source>
        <strain evidence="2 3">SNUC 4337</strain>
    </source>
</reference>
<evidence type="ECO:0000259" key="1">
    <source>
        <dbReference type="Pfam" id="PF24708"/>
    </source>
</evidence>
<accession>A0A2T4S5W1</accession>
<proteinExistence type="predicted"/>
<dbReference type="Proteomes" id="UP000240400">
    <property type="component" value="Unassembled WGS sequence"/>
</dbReference>
<dbReference type="Gene3D" id="3.40.50.1820">
    <property type="entry name" value="alpha/beta hydrolase"/>
    <property type="match status" value="1"/>
</dbReference>
<name>A0A2T4S5W1_9STAP</name>
<dbReference type="EMBL" id="PZHR01000558">
    <property type="protein sequence ID" value="PTK46492.1"/>
    <property type="molecule type" value="Genomic_DNA"/>
</dbReference>
<feature type="non-terminal residue" evidence="2">
    <location>
        <position position="1"/>
    </location>
</feature>